<dbReference type="EMBL" id="KZ820154">
    <property type="protein sequence ID" value="PWN48702.1"/>
    <property type="molecule type" value="Genomic_DNA"/>
</dbReference>
<protein>
    <submittedName>
        <fullName evidence="1">NAP-domain-containing protein</fullName>
    </submittedName>
</protein>
<keyword evidence="2" id="KW-1185">Reference proteome</keyword>
<reference evidence="1 2" key="1">
    <citation type="journal article" date="2018" name="Mol. Biol. Evol.">
        <title>Broad Genomic Sampling Reveals a Smut Pathogenic Ancestry of the Fungal Clade Ustilaginomycotina.</title>
        <authorList>
            <person name="Kijpornyongpan T."/>
            <person name="Mondo S.J."/>
            <person name="Barry K."/>
            <person name="Sandor L."/>
            <person name="Lee J."/>
            <person name="Lipzen A."/>
            <person name="Pangilinan J."/>
            <person name="LaButti K."/>
            <person name="Hainaut M."/>
            <person name="Henrissat B."/>
            <person name="Grigoriev I.V."/>
            <person name="Spatafora J.W."/>
            <person name="Aime M.C."/>
        </authorList>
    </citation>
    <scope>NUCLEOTIDE SEQUENCE [LARGE SCALE GENOMIC DNA]</scope>
    <source>
        <strain evidence="1 2">SA 807</strain>
    </source>
</reference>
<gene>
    <name evidence="1" type="ORF">IE53DRAFT_375451</name>
</gene>
<evidence type="ECO:0000313" key="1">
    <source>
        <dbReference type="EMBL" id="PWN48702.1"/>
    </source>
</evidence>
<proteinExistence type="predicted"/>
<accession>A0ACD0NSH6</accession>
<name>A0ACD0NSH6_9BASI</name>
<sequence length="418" mass="47174">MSNAQEIGRSKNADLIAPTPQNTPLSNAPLTREALSRPTVGTIGEEEEGTAQDVAAALQGNPGLAGMIQDKLSGLVGRSSGYIESLPAHIRRRVEGLKGVQVEHHKVEAEFQKEILELEKKYAQRYRPLYERRAAIIQGVNEPTEDEVIAGEASDDKDEDEDEEKVSFVKVEVPADGVKGIPEFWLTALKNHVALSELITERDEEALRSLVDIRMSYLTEQAGFKLEFQFDPSKNDYFTNEILTKSYYYQDEVGYSGDLVYDHAEGCKIDWKDEKDLTHKIETKKQRNKNTNQTRTVKRSVPVDSFFNFFSPPKPPKDGELEDEEADLDELDERLELDYQIGEDLKDRIIPHAVDFFTGKALQYEDMDDLDDGDFEDDDDEDEDDEDDEPSSSRRHQLGASAGSNMAGSQDPQECKQQ</sequence>
<evidence type="ECO:0000313" key="2">
    <source>
        <dbReference type="Proteomes" id="UP000245626"/>
    </source>
</evidence>
<organism evidence="1 2">
    <name type="scientific">Violaceomyces palustris</name>
    <dbReference type="NCBI Taxonomy" id="1673888"/>
    <lineage>
        <taxon>Eukaryota</taxon>
        <taxon>Fungi</taxon>
        <taxon>Dikarya</taxon>
        <taxon>Basidiomycota</taxon>
        <taxon>Ustilaginomycotina</taxon>
        <taxon>Ustilaginomycetes</taxon>
        <taxon>Violaceomycetales</taxon>
        <taxon>Violaceomycetaceae</taxon>
        <taxon>Violaceomyces</taxon>
    </lineage>
</organism>
<dbReference type="Proteomes" id="UP000245626">
    <property type="component" value="Unassembled WGS sequence"/>
</dbReference>